<dbReference type="Proteomes" id="UP001301152">
    <property type="component" value="Unassembled WGS sequence"/>
</dbReference>
<dbReference type="InterPro" id="IPR018181">
    <property type="entry name" value="Heat_shock_70_CS"/>
</dbReference>
<comment type="caution">
    <text evidence="4">The sequence shown here is derived from an EMBL/GenBank/DDBJ whole genome shotgun (WGS) entry which is preliminary data.</text>
</comment>
<keyword evidence="3" id="KW-0067">ATP-binding</keyword>
<comment type="similarity">
    <text evidence="1">Belongs to the heat shock protein 70 family.</text>
</comment>
<name>A0ABT3QDW6_9PROT</name>
<keyword evidence="5" id="KW-1185">Reference proteome</keyword>
<dbReference type="InterPro" id="IPR043129">
    <property type="entry name" value="ATPase_NBD"/>
</dbReference>
<evidence type="ECO:0000256" key="2">
    <source>
        <dbReference type="ARBA" id="ARBA00022741"/>
    </source>
</evidence>
<evidence type="ECO:0000256" key="3">
    <source>
        <dbReference type="ARBA" id="ARBA00022840"/>
    </source>
</evidence>
<dbReference type="SUPFAM" id="SSF53067">
    <property type="entry name" value="Actin-like ATPase domain"/>
    <property type="match status" value="2"/>
</dbReference>
<proteinExistence type="inferred from homology"/>
<evidence type="ECO:0000313" key="4">
    <source>
        <dbReference type="EMBL" id="MCX2563429.1"/>
    </source>
</evidence>
<gene>
    <name evidence="4" type="ORF">OQ497_05560</name>
</gene>
<dbReference type="InterPro" id="IPR013126">
    <property type="entry name" value="Hsp_70_fam"/>
</dbReference>
<dbReference type="Pfam" id="PF00012">
    <property type="entry name" value="HSP70"/>
    <property type="match status" value="1"/>
</dbReference>
<reference evidence="4 5" key="1">
    <citation type="submission" date="2022-11" db="EMBL/GenBank/DDBJ databases">
        <title>Genome sequencing of Acetobacter type strain.</title>
        <authorList>
            <person name="Heo J."/>
            <person name="Lee D."/>
            <person name="Han B.-H."/>
            <person name="Hong S.-B."/>
            <person name="Kwon S.-W."/>
        </authorList>
    </citation>
    <scope>NUCLEOTIDE SEQUENCE [LARGE SCALE GENOMIC DNA]</scope>
    <source>
        <strain evidence="4 5">KACC 21253</strain>
    </source>
</reference>
<sequence length="439" mass="48742">MTDISTMTSPLSLGIDFGTTNSVVVLSHPDGATETLRFTFPDRDTPSDTCRTLLCFWQEEEGSRIIQHEAIGEAAIDAWLEDPAETRMIMSVKSYLAQKSFRETQVFSKRLTLETLIARFLASLMRAVKLDPAQVSVTVGRPVTFAGDMPDDALGEKRLRDSFKAAGFSHVSLAWEPEAAGWRFAQRLTQPATILVGDFGGGTSDFSVLHFDPDRPDRTRPLGHSGTGIAGDQFDNRIISNVVAPLLGRDCTYRVMGGEPLPVPIEWYNALGHWHRLALMRTPRTMRDMEDVCRTVSEPDKLQAFIDLVEDQQGQSLYRAVSAVKTALSHADSAELVFRHGKLNIRHTVTRSDFEHWITPDLERFNATIERALNNAGLNAAEIDRVFLTGGTSFVPAVRQLFIDRFGADRVDTGGEFVSVAEGLALINRQNRVMENQCA</sequence>
<organism evidence="4 5">
    <name type="scientific">Acetobacter thailandicus</name>
    <dbReference type="NCBI Taxonomy" id="1502842"/>
    <lineage>
        <taxon>Bacteria</taxon>
        <taxon>Pseudomonadati</taxon>
        <taxon>Pseudomonadota</taxon>
        <taxon>Alphaproteobacteria</taxon>
        <taxon>Acetobacterales</taxon>
        <taxon>Acetobacteraceae</taxon>
        <taxon>Acetobacter</taxon>
    </lineage>
</organism>
<dbReference type="EMBL" id="JAPIUZ010000002">
    <property type="protein sequence ID" value="MCX2563429.1"/>
    <property type="molecule type" value="Genomic_DNA"/>
</dbReference>
<dbReference type="PANTHER" id="PTHR42749:SF1">
    <property type="entry name" value="CELL SHAPE-DETERMINING PROTEIN MREB"/>
    <property type="match status" value="1"/>
</dbReference>
<keyword evidence="2" id="KW-0547">Nucleotide-binding</keyword>
<dbReference type="PANTHER" id="PTHR42749">
    <property type="entry name" value="CELL SHAPE-DETERMINING PROTEIN MREB"/>
    <property type="match status" value="1"/>
</dbReference>
<accession>A0ABT3QDW6</accession>
<evidence type="ECO:0000256" key="1">
    <source>
        <dbReference type="ARBA" id="ARBA00007381"/>
    </source>
</evidence>
<dbReference type="Gene3D" id="3.90.640.10">
    <property type="entry name" value="Actin, Chain A, domain 4"/>
    <property type="match status" value="2"/>
</dbReference>
<dbReference type="InterPro" id="IPR042054">
    <property type="entry name" value="YegD-like"/>
</dbReference>
<dbReference type="CDD" id="cd10231">
    <property type="entry name" value="ASKHA_NBD_HSP70_YegD-like"/>
    <property type="match status" value="1"/>
</dbReference>
<protein>
    <submittedName>
        <fullName evidence="4">Hsp70 family protein</fullName>
    </submittedName>
</protein>
<dbReference type="PROSITE" id="PS01036">
    <property type="entry name" value="HSP70_3"/>
    <property type="match status" value="1"/>
</dbReference>
<dbReference type="Gene3D" id="3.30.420.40">
    <property type="match status" value="3"/>
</dbReference>
<dbReference type="RefSeq" id="WP_173559121.1">
    <property type="nucleotide sequence ID" value="NZ_JAPIUZ010000002.1"/>
</dbReference>
<evidence type="ECO:0000313" key="5">
    <source>
        <dbReference type="Proteomes" id="UP001301152"/>
    </source>
</evidence>